<feature type="transmembrane region" description="Helical" evidence="1">
    <location>
        <begin position="140"/>
        <end position="162"/>
    </location>
</feature>
<dbReference type="RefSeq" id="WP_076572477.1">
    <property type="nucleotide sequence ID" value="NZ_FTOK01000010.1"/>
</dbReference>
<dbReference type="Proteomes" id="UP000199777">
    <property type="component" value="Unassembled WGS sequence"/>
</dbReference>
<dbReference type="InterPro" id="IPR004676">
    <property type="entry name" value="Cd-R_transporter"/>
</dbReference>
<feature type="transmembrane region" description="Helical" evidence="1">
    <location>
        <begin position="6"/>
        <end position="27"/>
    </location>
</feature>
<evidence type="ECO:0000313" key="2">
    <source>
        <dbReference type="EMBL" id="SIS92495.1"/>
    </source>
</evidence>
<name>A0ABY1L2M2_9BACI</name>
<dbReference type="Pfam" id="PF03596">
    <property type="entry name" value="Cad"/>
    <property type="match status" value="1"/>
</dbReference>
<dbReference type="EMBL" id="FTOK01000010">
    <property type="protein sequence ID" value="SIS92495.1"/>
    <property type="molecule type" value="Genomic_DNA"/>
</dbReference>
<proteinExistence type="predicted"/>
<feature type="transmembrane region" description="Helical" evidence="1">
    <location>
        <begin position="39"/>
        <end position="61"/>
    </location>
</feature>
<gene>
    <name evidence="2" type="ORF">SAMN05421758_11074</name>
</gene>
<keyword evidence="1" id="KW-0472">Membrane</keyword>
<evidence type="ECO:0000313" key="3">
    <source>
        <dbReference type="Proteomes" id="UP000199777"/>
    </source>
</evidence>
<keyword evidence="1" id="KW-0812">Transmembrane</keyword>
<keyword evidence="1" id="KW-1133">Transmembrane helix</keyword>
<accession>A0ABY1L2M2</accession>
<feature type="transmembrane region" description="Helical" evidence="1">
    <location>
        <begin position="67"/>
        <end position="86"/>
    </location>
</feature>
<sequence length="205" mass="22748">MITTILTAAAVYVATGIDYLVILILLFSQIKKGQAKHIWIGQYIGTAIIIGASLLVALGVANLIPQQWVIGLLGLLPLYLGVKIWIKGEEDEDESSILSLFSSGKFNQLFLTVTFIVLASSADDFSIYIPYFTALNMIEIIVAIIVFFIMVGVLCNVSYRLASIDLVSEKIENYERWIVPIVFIGLGIYIMFENGTFNALFSFLF</sequence>
<organism evidence="2 3">
    <name type="scientific">Salimicrobium salexigens</name>
    <dbReference type="NCBI Taxonomy" id="908941"/>
    <lineage>
        <taxon>Bacteria</taxon>
        <taxon>Bacillati</taxon>
        <taxon>Bacillota</taxon>
        <taxon>Bacilli</taxon>
        <taxon>Bacillales</taxon>
        <taxon>Bacillaceae</taxon>
        <taxon>Salimicrobium</taxon>
    </lineage>
</organism>
<keyword evidence="3" id="KW-1185">Reference proteome</keyword>
<protein>
    <submittedName>
        <fullName evidence="2">Cadmium resistance transporter (Or sequestration) family protein</fullName>
    </submittedName>
</protein>
<evidence type="ECO:0000256" key="1">
    <source>
        <dbReference type="SAM" id="Phobius"/>
    </source>
</evidence>
<comment type="caution">
    <text evidence="2">The sequence shown here is derived from an EMBL/GenBank/DDBJ whole genome shotgun (WGS) entry which is preliminary data.</text>
</comment>
<reference evidence="2 3" key="1">
    <citation type="submission" date="2017-01" db="EMBL/GenBank/DDBJ databases">
        <authorList>
            <person name="Varghese N."/>
            <person name="Submissions S."/>
        </authorList>
    </citation>
    <scope>NUCLEOTIDE SEQUENCE [LARGE SCALE GENOMIC DNA]</scope>
    <source>
        <strain evidence="2 3">DSM 22782</strain>
    </source>
</reference>
<dbReference type="NCBIfam" id="TIGR00779">
    <property type="entry name" value="cad"/>
    <property type="match status" value="1"/>
</dbReference>
<feature type="transmembrane region" description="Helical" evidence="1">
    <location>
        <begin position="98"/>
        <end position="120"/>
    </location>
</feature>
<feature type="transmembrane region" description="Helical" evidence="1">
    <location>
        <begin position="174"/>
        <end position="192"/>
    </location>
</feature>